<protein>
    <recommendedName>
        <fullName evidence="11">Endoplasmic reticulum-Golgi intermediate compartment protein 3</fullName>
    </recommendedName>
</protein>
<dbReference type="GO" id="GO:0005783">
    <property type="term" value="C:endoplasmic reticulum"/>
    <property type="evidence" value="ECO:0007669"/>
    <property type="project" value="TreeGrafter"/>
</dbReference>
<organism evidence="9 10">
    <name type="scientific">Tritrichomonas foetus</name>
    <dbReference type="NCBI Taxonomy" id="1144522"/>
    <lineage>
        <taxon>Eukaryota</taxon>
        <taxon>Metamonada</taxon>
        <taxon>Parabasalia</taxon>
        <taxon>Tritrichomonadida</taxon>
        <taxon>Tritrichomonadidae</taxon>
        <taxon>Tritrichomonas</taxon>
    </lineage>
</organism>
<dbReference type="Proteomes" id="UP000179807">
    <property type="component" value="Unassembled WGS sequence"/>
</dbReference>
<dbReference type="InterPro" id="IPR045888">
    <property type="entry name" value="Erv"/>
</dbReference>
<dbReference type="PANTHER" id="PTHR10984">
    <property type="entry name" value="ENDOPLASMIC RETICULUM-GOLGI INTERMEDIATE COMPARTMENT PROTEIN"/>
    <property type="match status" value="1"/>
</dbReference>
<keyword evidence="5 6" id="KW-0472">Membrane</keyword>
<evidence type="ECO:0000256" key="5">
    <source>
        <dbReference type="ARBA" id="ARBA00023136"/>
    </source>
</evidence>
<reference evidence="9" key="1">
    <citation type="submission" date="2016-10" db="EMBL/GenBank/DDBJ databases">
        <authorList>
            <person name="Benchimol M."/>
            <person name="Almeida L.G."/>
            <person name="Vasconcelos A.T."/>
            <person name="Perreira-Neves A."/>
            <person name="Rosa I.A."/>
            <person name="Tasca T."/>
            <person name="Bogo M.R."/>
            <person name="de Souza W."/>
        </authorList>
    </citation>
    <scope>NUCLEOTIDE SEQUENCE [LARGE SCALE GENOMIC DNA]</scope>
    <source>
        <strain evidence="9">K</strain>
    </source>
</reference>
<dbReference type="RefSeq" id="XP_068349682.1">
    <property type="nucleotide sequence ID" value="XM_068495161.1"/>
</dbReference>
<proteinExistence type="inferred from homology"/>
<name>A0A1J4JCY3_9EUKA</name>
<dbReference type="PANTHER" id="PTHR10984:SF25">
    <property type="entry name" value="ENDOPLASMIC RETICULUM-GOLGI INTERMEDIATE COMPARTMENT PROTEIN 3"/>
    <property type="match status" value="1"/>
</dbReference>
<dbReference type="InterPro" id="IPR039542">
    <property type="entry name" value="Erv_N"/>
</dbReference>
<keyword evidence="3 6" id="KW-0812">Transmembrane</keyword>
<keyword evidence="10" id="KW-1185">Reference proteome</keyword>
<dbReference type="Pfam" id="PF13850">
    <property type="entry name" value="ERGIC_N"/>
    <property type="match status" value="1"/>
</dbReference>
<accession>A0A1J4JCY3</accession>
<evidence type="ECO:0000259" key="7">
    <source>
        <dbReference type="Pfam" id="PF07970"/>
    </source>
</evidence>
<evidence type="ECO:0000313" key="9">
    <source>
        <dbReference type="EMBL" id="OHS96545.1"/>
    </source>
</evidence>
<dbReference type="GeneID" id="94829865"/>
<dbReference type="EMBL" id="MLAK01001171">
    <property type="protein sequence ID" value="OHS96545.1"/>
    <property type="molecule type" value="Genomic_DNA"/>
</dbReference>
<evidence type="ECO:0000259" key="8">
    <source>
        <dbReference type="Pfam" id="PF13850"/>
    </source>
</evidence>
<evidence type="ECO:0000256" key="3">
    <source>
        <dbReference type="ARBA" id="ARBA00022692"/>
    </source>
</evidence>
<dbReference type="Pfam" id="PF07970">
    <property type="entry name" value="COPIIcoated_ERV"/>
    <property type="match status" value="1"/>
</dbReference>
<keyword evidence="4 6" id="KW-1133">Transmembrane helix</keyword>
<comment type="caution">
    <text evidence="9">The sequence shown here is derived from an EMBL/GenBank/DDBJ whole genome shotgun (WGS) entry which is preliminary data.</text>
</comment>
<feature type="domain" description="Endoplasmic reticulum vesicle transporter N-terminal" evidence="8">
    <location>
        <begin position="4"/>
        <end position="104"/>
    </location>
</feature>
<comment type="similarity">
    <text evidence="2">Belongs to the ERGIC family.</text>
</comment>
<gene>
    <name evidence="9" type="ORF">TRFO_09944</name>
</gene>
<evidence type="ECO:0000256" key="6">
    <source>
        <dbReference type="SAM" id="Phobius"/>
    </source>
</evidence>
<evidence type="ECO:0008006" key="11">
    <source>
        <dbReference type="Google" id="ProtNLM"/>
    </source>
</evidence>
<dbReference type="GO" id="GO:0030134">
    <property type="term" value="C:COPII-coated ER to Golgi transport vesicle"/>
    <property type="evidence" value="ECO:0007669"/>
    <property type="project" value="TreeGrafter"/>
</dbReference>
<evidence type="ECO:0000256" key="1">
    <source>
        <dbReference type="ARBA" id="ARBA00004141"/>
    </source>
</evidence>
<evidence type="ECO:0000256" key="2">
    <source>
        <dbReference type="ARBA" id="ARBA00005648"/>
    </source>
</evidence>
<dbReference type="OrthoDB" id="270930at2759"/>
<evidence type="ECO:0000256" key="4">
    <source>
        <dbReference type="ARBA" id="ARBA00022989"/>
    </source>
</evidence>
<dbReference type="GO" id="GO:0016020">
    <property type="term" value="C:membrane"/>
    <property type="evidence" value="ECO:0007669"/>
    <property type="project" value="UniProtKB-SubCell"/>
</dbReference>
<sequence length="383" mass="43683">MDIIKSLDFYTKFSDDFTKKTTTGGALAITSFLSMIILFYFRFMAWIHPPVETQFFVPSPSLPFKTGRIVDPDNLPKMDINFDFYLYHMPCSYVHVDVFDVIKESDDSIESRIKMIRYDQNQNQINAKPFPKEEEPAPEGYCGSCYGVKEGCCNTCRDVRKAFKAKRKPLPSIATIEQCTREGYLDELKKMKGESCRIYGSVSVHEHPGTLHVTPGDSLEEDSASEIFEKIGFDISSLNISHRINTFNFGKMKTIQSSGRHQPLNNYQMVQEQTGRLKSYYFLRVVPLGQNHDGYSIGVSMYKNYRKNTSRKVPGIFFNYDISPISVNKGTRQSTMEFLVEISAILGGVFALFSFVDAIANKIVADDQVLTKAEQYQLLRNNL</sequence>
<comment type="subcellular location">
    <subcellularLocation>
        <location evidence="1">Membrane</location>
        <topology evidence="1">Multi-pass membrane protein</topology>
    </subcellularLocation>
</comment>
<dbReference type="InterPro" id="IPR012936">
    <property type="entry name" value="Erv_C"/>
</dbReference>
<evidence type="ECO:0000313" key="10">
    <source>
        <dbReference type="Proteomes" id="UP000179807"/>
    </source>
</evidence>
<feature type="transmembrane region" description="Helical" evidence="6">
    <location>
        <begin position="338"/>
        <end position="356"/>
    </location>
</feature>
<feature type="transmembrane region" description="Helical" evidence="6">
    <location>
        <begin position="23"/>
        <end position="41"/>
    </location>
</feature>
<feature type="domain" description="Endoplasmic reticulum vesicle transporter C-terminal" evidence="7">
    <location>
        <begin position="145"/>
        <end position="357"/>
    </location>
</feature>
<dbReference type="VEuPathDB" id="TrichDB:TRFO_09944"/>
<dbReference type="AlphaFoldDB" id="A0A1J4JCY3"/>